<protein>
    <recommendedName>
        <fullName evidence="4">26 kDa periplasmic immunogenic protein</fullName>
    </recommendedName>
</protein>
<name>A0A0G1MFP6_9BACT</name>
<evidence type="ECO:0000256" key="1">
    <source>
        <dbReference type="SAM" id="Phobius"/>
    </source>
</evidence>
<evidence type="ECO:0000313" key="3">
    <source>
        <dbReference type="Proteomes" id="UP000033999"/>
    </source>
</evidence>
<dbReference type="InterPro" id="IPR007497">
    <property type="entry name" value="SIMPL/DUF541"/>
</dbReference>
<feature type="transmembrane region" description="Helical" evidence="1">
    <location>
        <begin position="60"/>
        <end position="78"/>
    </location>
</feature>
<dbReference type="Gene3D" id="3.30.110.170">
    <property type="entry name" value="Protein of unknown function (DUF541), domain 1"/>
    <property type="match status" value="1"/>
</dbReference>
<dbReference type="InterPro" id="IPR052022">
    <property type="entry name" value="26kDa_periplasmic_antigen"/>
</dbReference>
<reference evidence="2 3" key="1">
    <citation type="journal article" date="2015" name="Nature">
        <title>rRNA introns, odd ribosomes, and small enigmatic genomes across a large radiation of phyla.</title>
        <authorList>
            <person name="Brown C.T."/>
            <person name="Hug L.A."/>
            <person name="Thomas B.C."/>
            <person name="Sharon I."/>
            <person name="Castelle C.J."/>
            <person name="Singh A."/>
            <person name="Wilkins M.J."/>
            <person name="Williams K.H."/>
            <person name="Banfield J.F."/>
        </authorList>
    </citation>
    <scope>NUCLEOTIDE SEQUENCE [LARGE SCALE GENOMIC DNA]</scope>
</reference>
<dbReference type="PATRIC" id="fig|1619041.3.peg.533"/>
<keyword evidence="1" id="KW-0472">Membrane</keyword>
<organism evidence="2 3">
    <name type="scientific">Candidatus Magasanikbacteria bacterium GW2011_GWA2_45_39</name>
    <dbReference type="NCBI Taxonomy" id="1619041"/>
    <lineage>
        <taxon>Bacteria</taxon>
        <taxon>Candidatus Magasanikiibacteriota</taxon>
    </lineage>
</organism>
<dbReference type="PANTHER" id="PTHR34387:SF1">
    <property type="entry name" value="PERIPLASMIC IMMUNOGENIC PROTEIN"/>
    <property type="match status" value="1"/>
</dbReference>
<dbReference type="GO" id="GO:0006974">
    <property type="term" value="P:DNA damage response"/>
    <property type="evidence" value="ECO:0007669"/>
    <property type="project" value="TreeGrafter"/>
</dbReference>
<dbReference type="EMBL" id="LCKX01000015">
    <property type="protein sequence ID" value="KKU07131.1"/>
    <property type="molecule type" value="Genomic_DNA"/>
</dbReference>
<dbReference type="PANTHER" id="PTHR34387">
    <property type="entry name" value="SLR1258 PROTEIN"/>
    <property type="match status" value="1"/>
</dbReference>
<comment type="caution">
    <text evidence="2">The sequence shown here is derived from an EMBL/GenBank/DDBJ whole genome shotgun (WGS) entry which is preliminary data.</text>
</comment>
<dbReference type="Proteomes" id="UP000033999">
    <property type="component" value="Unassembled WGS sequence"/>
</dbReference>
<keyword evidence="1" id="KW-1133">Transmembrane helix</keyword>
<dbReference type="Pfam" id="PF04402">
    <property type="entry name" value="SIMPL"/>
    <property type="match status" value="1"/>
</dbReference>
<keyword evidence="1" id="KW-0812">Transmembrane</keyword>
<dbReference type="AlphaFoldDB" id="A0A0G1MFP6"/>
<accession>A0A0G1MFP6</accession>
<gene>
    <name evidence="2" type="ORF">UX10_C0015G0017</name>
</gene>
<evidence type="ECO:0008006" key="4">
    <source>
        <dbReference type="Google" id="ProtNLM"/>
    </source>
</evidence>
<sequence>MAEKNAFKKISSSLEEDFCGDGSGAVEKKCCGGGGCGGSGGKNGCGGSQGHHPCGRLGKVIIKTLWGILLVYLIIYVGSLTRNNIKKFYYVGKMDRPQNTISISGEGKVTAEPNIASVEVGLVTDKKDVAAAQKENTGKMNILIAGIKALGIADADLQTSQYQIYPKYDYTDGKTTLNGYTVSQSVTVKIRDLSKISAVLAKTGESGANQVSGLQFTIDDPASLQDNARNKALVQAGEKAQALARTLGVNLVRVVSFNEYAPQGGPVPMYSRGLEGMGGAADATAPSIQPGSNEVKVQVNVVYEIE</sequence>
<evidence type="ECO:0000313" key="2">
    <source>
        <dbReference type="EMBL" id="KKU07131.1"/>
    </source>
</evidence>
<dbReference type="Gene3D" id="3.30.70.2970">
    <property type="entry name" value="Protein of unknown function (DUF541), domain 2"/>
    <property type="match status" value="1"/>
</dbReference>
<proteinExistence type="predicted"/>